<evidence type="ECO:0000313" key="2">
    <source>
        <dbReference type="Proteomes" id="UP000177625"/>
    </source>
</evidence>
<evidence type="ECO:0000313" key="1">
    <source>
        <dbReference type="EMBL" id="CZT43522.1"/>
    </source>
</evidence>
<name>A0A1E1M328_RHYSE</name>
<gene>
    <name evidence="1" type="ORF">RSE6_03574</name>
</gene>
<proteinExistence type="predicted"/>
<evidence type="ECO:0008006" key="3">
    <source>
        <dbReference type="Google" id="ProtNLM"/>
    </source>
</evidence>
<dbReference type="EMBL" id="FJVC01000136">
    <property type="protein sequence ID" value="CZT43522.1"/>
    <property type="molecule type" value="Genomic_DNA"/>
</dbReference>
<organism evidence="1 2">
    <name type="scientific">Rhynchosporium secalis</name>
    <name type="common">Barley scald fungus</name>
    <dbReference type="NCBI Taxonomy" id="38038"/>
    <lineage>
        <taxon>Eukaryota</taxon>
        <taxon>Fungi</taxon>
        <taxon>Dikarya</taxon>
        <taxon>Ascomycota</taxon>
        <taxon>Pezizomycotina</taxon>
        <taxon>Leotiomycetes</taxon>
        <taxon>Helotiales</taxon>
        <taxon>Ploettnerulaceae</taxon>
        <taxon>Rhynchosporium</taxon>
    </lineage>
</organism>
<protein>
    <recommendedName>
        <fullName evidence="3">Heterokaryon incompatibility domain-containing protein</fullName>
    </recommendedName>
</protein>
<dbReference type="PANTHER" id="PTHR33112">
    <property type="entry name" value="DOMAIN PROTEIN, PUTATIVE-RELATED"/>
    <property type="match status" value="1"/>
</dbReference>
<dbReference type="PANTHER" id="PTHR33112:SF10">
    <property type="entry name" value="TOL"/>
    <property type="match status" value="1"/>
</dbReference>
<sequence>MSAVYSGSYCNIAAHVKDGLSGIVFTTFTPLQSIYHECMATSQTCEAYPEQIPKSQQQLKGVILDVDLKAGVGTDAVSIKTWTAILENYSGTQLGYESDRLIAISGLAERMRAASDQTLRYAAGFWLFGPWRPYLPIVLEKSSSRKGSGHVSGTILVLGISSRENSVGLKIPDWKNTAFSSIKDTSYYPCNVLNWSVETEGSNPMGKALSGLLCLEGPLFPIKHSMKSRSIHCLLGSVHVLLDFFLDATGDKFKLIGNFCLAVLSIIRSVLTRGYALLLRPTGEIPRSL</sequence>
<dbReference type="Proteomes" id="UP000177625">
    <property type="component" value="Unassembled WGS sequence"/>
</dbReference>
<reference evidence="2" key="1">
    <citation type="submission" date="2016-03" db="EMBL/GenBank/DDBJ databases">
        <authorList>
            <person name="Guldener U."/>
        </authorList>
    </citation>
    <scope>NUCLEOTIDE SEQUENCE [LARGE SCALE GENOMIC DNA]</scope>
</reference>
<keyword evidence="2" id="KW-1185">Reference proteome</keyword>
<dbReference type="AlphaFoldDB" id="A0A1E1M328"/>
<accession>A0A1E1M328</accession>